<accession>A0A813EJ01</accession>
<evidence type="ECO:0000256" key="1">
    <source>
        <dbReference type="SAM" id="SignalP"/>
    </source>
</evidence>
<dbReference type="AlphaFoldDB" id="A0A813EJ01"/>
<evidence type="ECO:0000313" key="3">
    <source>
        <dbReference type="EMBL" id="CAE8600788.1"/>
    </source>
</evidence>
<dbReference type="PROSITE" id="PS50105">
    <property type="entry name" value="SAM_DOMAIN"/>
    <property type="match status" value="1"/>
</dbReference>
<gene>
    <name evidence="3" type="ORF">PGLA1383_LOCUS19093</name>
</gene>
<keyword evidence="1" id="KW-0732">Signal</keyword>
<dbReference type="PROSITE" id="PS51257">
    <property type="entry name" value="PROKAR_LIPOPROTEIN"/>
    <property type="match status" value="1"/>
</dbReference>
<dbReference type="SUPFAM" id="SSF47769">
    <property type="entry name" value="SAM/Pointed domain"/>
    <property type="match status" value="1"/>
</dbReference>
<dbReference type="OrthoDB" id="2020496at2759"/>
<protein>
    <recommendedName>
        <fullName evidence="2">SAM domain-containing protein</fullName>
    </recommendedName>
</protein>
<dbReference type="Proteomes" id="UP000654075">
    <property type="component" value="Unassembled WGS sequence"/>
</dbReference>
<dbReference type="EMBL" id="CAJNNV010012442">
    <property type="protein sequence ID" value="CAE8600788.1"/>
    <property type="molecule type" value="Genomic_DNA"/>
</dbReference>
<dbReference type="InterPro" id="IPR029063">
    <property type="entry name" value="SAM-dependent_MTases_sf"/>
</dbReference>
<reference evidence="3" key="1">
    <citation type="submission" date="2021-02" db="EMBL/GenBank/DDBJ databases">
        <authorList>
            <person name="Dougan E. K."/>
            <person name="Rhodes N."/>
            <person name="Thang M."/>
            <person name="Chan C."/>
        </authorList>
    </citation>
    <scope>NUCLEOTIDE SEQUENCE</scope>
</reference>
<keyword evidence="4" id="KW-1185">Reference proteome</keyword>
<dbReference type="Gene3D" id="1.10.150.50">
    <property type="entry name" value="Transcription Factor, Ets-1"/>
    <property type="match status" value="1"/>
</dbReference>
<sequence>MLRIAHTYIYLGLACLLPSLLAAKTTKTTTATTTTSTARTYDPCHSAIEAWKPEDVAEWLDTLDIDEFTIADFLEQEIDGPALLELSAEELKTELAVWKLGQRKKILQARSQLVACQRPQPVDAAAASTTTSNNKYTPWSCSDAPPRTTWSKLDVLRHWLLCGGEAPEDGALEHPDLPDVFPDPEEMWAVLAQGRMIRYEILGINLTLLTHKSDRMTESHVIPGLSKDEYGIRALAASVTAREPMILDVGGHIGTAAILFKKFLPAARVITFEPSPINRLFLQLNLALNGVRRGPGGVEVSHEVNSIPSMSRLSVSRRWT</sequence>
<organism evidence="3 4">
    <name type="scientific">Polarella glacialis</name>
    <name type="common">Dinoflagellate</name>
    <dbReference type="NCBI Taxonomy" id="89957"/>
    <lineage>
        <taxon>Eukaryota</taxon>
        <taxon>Sar</taxon>
        <taxon>Alveolata</taxon>
        <taxon>Dinophyceae</taxon>
        <taxon>Suessiales</taxon>
        <taxon>Suessiaceae</taxon>
        <taxon>Polarella</taxon>
    </lineage>
</organism>
<comment type="caution">
    <text evidence="3">The sequence shown here is derived from an EMBL/GenBank/DDBJ whole genome shotgun (WGS) entry which is preliminary data.</text>
</comment>
<feature type="chain" id="PRO_5032364306" description="SAM domain-containing protein" evidence="1">
    <location>
        <begin position="23"/>
        <end position="320"/>
    </location>
</feature>
<dbReference type="InterPro" id="IPR013761">
    <property type="entry name" value="SAM/pointed_sf"/>
</dbReference>
<feature type="domain" description="SAM" evidence="2">
    <location>
        <begin position="51"/>
        <end position="116"/>
    </location>
</feature>
<name>A0A813EJ01_POLGL</name>
<feature type="signal peptide" evidence="1">
    <location>
        <begin position="1"/>
        <end position="22"/>
    </location>
</feature>
<dbReference type="Gene3D" id="3.40.50.150">
    <property type="entry name" value="Vaccinia Virus protein VP39"/>
    <property type="match status" value="1"/>
</dbReference>
<dbReference type="Pfam" id="PF07647">
    <property type="entry name" value="SAM_2"/>
    <property type="match status" value="1"/>
</dbReference>
<dbReference type="SMART" id="SM00454">
    <property type="entry name" value="SAM"/>
    <property type="match status" value="1"/>
</dbReference>
<dbReference type="SUPFAM" id="SSF53335">
    <property type="entry name" value="S-adenosyl-L-methionine-dependent methyltransferases"/>
    <property type="match status" value="1"/>
</dbReference>
<proteinExistence type="predicted"/>
<dbReference type="InterPro" id="IPR001660">
    <property type="entry name" value="SAM"/>
</dbReference>
<evidence type="ECO:0000259" key="2">
    <source>
        <dbReference type="PROSITE" id="PS50105"/>
    </source>
</evidence>
<feature type="non-terminal residue" evidence="3">
    <location>
        <position position="1"/>
    </location>
</feature>
<evidence type="ECO:0000313" key="4">
    <source>
        <dbReference type="Proteomes" id="UP000654075"/>
    </source>
</evidence>